<dbReference type="PANTHER" id="PTHR42933">
    <property type="entry name" value="SLR6095 PROTEIN"/>
    <property type="match status" value="1"/>
</dbReference>
<comment type="caution">
    <text evidence="8">The sequence shown here is derived from an EMBL/GenBank/DDBJ whole genome shotgun (WGS) entry which is preliminary data.</text>
</comment>
<dbReference type="GO" id="GO:0016787">
    <property type="term" value="F:hydrolase activity"/>
    <property type="evidence" value="ECO:0007669"/>
    <property type="project" value="UniProtKB-KW"/>
</dbReference>
<evidence type="ECO:0000256" key="6">
    <source>
        <dbReference type="ARBA" id="ARBA00047942"/>
    </source>
</evidence>
<dbReference type="GO" id="GO:0008170">
    <property type="term" value="F:N-methyltransferase activity"/>
    <property type="evidence" value="ECO:0007669"/>
    <property type="project" value="InterPro"/>
</dbReference>
<feature type="domain" description="DNA methylase adenine-specific" evidence="7">
    <location>
        <begin position="301"/>
        <end position="433"/>
    </location>
</feature>
<dbReference type="EMBL" id="AABF01000036">
    <property type="protein sequence ID" value="EAA24369.1"/>
    <property type="molecule type" value="Genomic_DNA"/>
</dbReference>
<dbReference type="InterPro" id="IPR051537">
    <property type="entry name" value="DNA_Adenine_Mtase"/>
</dbReference>
<gene>
    <name evidence="8" type="ORF">FNV1185</name>
</gene>
<name>Q7P6F8_FUSVC</name>
<keyword evidence="2" id="KW-0489">Methyltransferase</keyword>
<keyword evidence="8" id="KW-0378">Hydrolase</keyword>
<dbReference type="SUPFAM" id="SSF53335">
    <property type="entry name" value="S-adenosyl-L-methionine-dependent methyltransferases"/>
    <property type="match status" value="1"/>
</dbReference>
<sequence>MEEKKAEFVVDTPNFYIVIEDKDITSDTMFSGYDDITEYIGKGYSLSRLYKCPIDDVLWYAEHLKLEKDVIAIANYSDGKIDNFKSATFFYPKNGTNVDIKLVCSGGYREALLSVEEYTAKIENIKGIIKYTYEEIYDELRKYAEISSRFLYKTSVDDSDRLGLVSIVALALTNKKSTLFNKVSLKKDSNDTDNTDKLIGREDIVSALLEANDKTKYGVIVDPEKGLPADKIATLTEYINRIMNTTLLTNYNESILKEWDAKDKSEEKFFANGADTILSRVTYSLYNNIIKKYEKYRDKGIDIMGTFYSLFLVYYASDKKKGIVLTPNHITSLFCDIAEYFRGKPIDKETIILDICTGSGGFLIAALNYIDKSIDEDDTLTESQKQNEKKKARKNCLIGVEQAPSMFMLAYANMNFHGDGSSRLYNLNSLLSNVYDGEQTFGSELCKLYDFDGSLRKKITKDIEGKIEKNKKEEDKDYENRIRDLVIAELFKKNGADIGMINPPYGKDFNEYDFINAELKYLKEGGIGLAIVPVSNQGASKDKDKIALLENHSLLASILMPLQLFTNICNSGASVGTCILVFKAHQPHKYFLEDGGRTFLADWREDGFKIIAKHGRFEDKNRWFTANTGYRDMYLKDMNNTIGRDTFSKEITLRDAYNTAFPEEKISEQATMIPSSLFNKDIHDGGIKSIGIRIFDNPHTVEIQKIDKDGNPKWKEKIIKGKKKFVLDKNNDKIPVTESVKVWDNMDWNILDYVKTDYSNLTNNDFIKTMRNYKLFQYMVDKNILFSNSNISEETEERGD</sequence>
<evidence type="ECO:0000256" key="3">
    <source>
        <dbReference type="ARBA" id="ARBA00022679"/>
    </source>
</evidence>
<evidence type="ECO:0000259" key="7">
    <source>
        <dbReference type="Pfam" id="PF02384"/>
    </source>
</evidence>
<dbReference type="PRINTS" id="PR00507">
    <property type="entry name" value="N12N6MTFRASE"/>
</dbReference>
<dbReference type="GO" id="GO:0009307">
    <property type="term" value="P:DNA restriction-modification system"/>
    <property type="evidence" value="ECO:0007669"/>
    <property type="project" value="UniProtKB-KW"/>
</dbReference>
<comment type="catalytic activity">
    <reaction evidence="6">
        <text>a 2'-deoxyadenosine in DNA + S-adenosyl-L-methionine = an N(6)-methyl-2'-deoxyadenosine in DNA + S-adenosyl-L-homocysteine + H(+)</text>
        <dbReference type="Rhea" id="RHEA:15197"/>
        <dbReference type="Rhea" id="RHEA-COMP:12418"/>
        <dbReference type="Rhea" id="RHEA-COMP:12419"/>
        <dbReference type="ChEBI" id="CHEBI:15378"/>
        <dbReference type="ChEBI" id="CHEBI:57856"/>
        <dbReference type="ChEBI" id="CHEBI:59789"/>
        <dbReference type="ChEBI" id="CHEBI:90615"/>
        <dbReference type="ChEBI" id="CHEBI:90616"/>
        <dbReference type="EC" id="2.1.1.72"/>
    </reaction>
</comment>
<dbReference type="Gene3D" id="3.40.50.150">
    <property type="entry name" value="Vaccinia Virus protein VP39"/>
    <property type="match status" value="1"/>
</dbReference>
<dbReference type="EC" id="2.1.1.72" evidence="1"/>
<dbReference type="Proteomes" id="UP000006454">
    <property type="component" value="Unassembled WGS sequence"/>
</dbReference>
<dbReference type="GO" id="GO:0009007">
    <property type="term" value="F:site-specific DNA-methyltransferase (adenine-specific) activity"/>
    <property type="evidence" value="ECO:0007669"/>
    <property type="project" value="UniProtKB-EC"/>
</dbReference>
<dbReference type="AlphaFoldDB" id="Q7P6F8"/>
<proteinExistence type="predicted"/>
<evidence type="ECO:0000256" key="2">
    <source>
        <dbReference type="ARBA" id="ARBA00022603"/>
    </source>
</evidence>
<dbReference type="GO" id="GO:0003677">
    <property type="term" value="F:DNA binding"/>
    <property type="evidence" value="ECO:0007669"/>
    <property type="project" value="InterPro"/>
</dbReference>
<keyword evidence="3" id="KW-0808">Transferase</keyword>
<evidence type="ECO:0000256" key="1">
    <source>
        <dbReference type="ARBA" id="ARBA00011900"/>
    </source>
</evidence>
<dbReference type="InterPro" id="IPR029063">
    <property type="entry name" value="SAM-dependent_MTases_sf"/>
</dbReference>
<keyword evidence="4" id="KW-0949">S-adenosyl-L-methionine</keyword>
<dbReference type="InterPro" id="IPR003356">
    <property type="entry name" value="DNA_methylase_A-5"/>
</dbReference>
<evidence type="ECO:0000256" key="5">
    <source>
        <dbReference type="ARBA" id="ARBA00022747"/>
    </source>
</evidence>
<evidence type="ECO:0000313" key="8">
    <source>
        <dbReference type="EMBL" id="EAA24369.1"/>
    </source>
</evidence>
<dbReference type="PANTHER" id="PTHR42933:SF1">
    <property type="entry name" value="SITE-SPECIFIC DNA-METHYLTRANSFERASE (ADENINE-SPECIFIC)"/>
    <property type="match status" value="1"/>
</dbReference>
<protein>
    <recommendedName>
        <fullName evidence="1">site-specific DNA-methyltransferase (adenine-specific)</fullName>
        <ecNumber evidence="1">2.1.1.72</ecNumber>
    </recommendedName>
</protein>
<dbReference type="GO" id="GO:0032259">
    <property type="term" value="P:methylation"/>
    <property type="evidence" value="ECO:0007669"/>
    <property type="project" value="UniProtKB-KW"/>
</dbReference>
<keyword evidence="5" id="KW-0680">Restriction system</keyword>
<reference evidence="8 9" key="1">
    <citation type="journal article" date="2003" name="Genome Res.">
        <title>Genome analysis of F. nucleatum sub spp vincentii and its comparison with the genome of F. nucleatum ATCC 25586.</title>
        <authorList>
            <person name="Kapatral V."/>
            <person name="Ivanova N."/>
            <person name="Anderson I."/>
            <person name="Reznik G."/>
            <person name="Bhattacharyya A."/>
            <person name="Gardner W.L."/>
            <person name="Mikhailova N."/>
            <person name="Lapidus A."/>
            <person name="Larsen N."/>
            <person name="D'Souza M."/>
            <person name="Walunas T."/>
            <person name="Haselkorn R."/>
            <person name="Overbeek R."/>
            <person name="Kyrpides N."/>
        </authorList>
    </citation>
    <scope>NUCLEOTIDE SEQUENCE [LARGE SCALE GENOMIC DNA]</scope>
    <source>
        <strain evidence="8 9">ATCC 49256</strain>
    </source>
</reference>
<evidence type="ECO:0000256" key="4">
    <source>
        <dbReference type="ARBA" id="ARBA00022691"/>
    </source>
</evidence>
<organism evidence="8 9">
    <name type="scientific">Fusobacterium vincentii ATCC 49256</name>
    <dbReference type="NCBI Taxonomy" id="209882"/>
    <lineage>
        <taxon>Bacteria</taxon>
        <taxon>Fusobacteriati</taxon>
        <taxon>Fusobacteriota</taxon>
        <taxon>Fusobacteriia</taxon>
        <taxon>Fusobacteriales</taxon>
        <taxon>Fusobacteriaceae</taxon>
        <taxon>Fusobacterium</taxon>
    </lineage>
</organism>
<evidence type="ECO:0000313" key="9">
    <source>
        <dbReference type="Proteomes" id="UP000006454"/>
    </source>
</evidence>
<accession>Q7P6F8</accession>
<dbReference type="Pfam" id="PF02384">
    <property type="entry name" value="N6_Mtase"/>
    <property type="match status" value="1"/>
</dbReference>